<dbReference type="EMBL" id="JABWMJ010000005">
    <property type="protein sequence ID" value="NUZ06663.1"/>
    <property type="molecule type" value="Genomic_DNA"/>
</dbReference>
<keyword evidence="4" id="KW-1185">Reference proteome</keyword>
<evidence type="ECO:0000313" key="3">
    <source>
        <dbReference type="EMBL" id="NUZ06663.1"/>
    </source>
</evidence>
<reference evidence="3 4" key="1">
    <citation type="submission" date="2020-06" db="EMBL/GenBank/DDBJ databases">
        <title>Schlegella sp. ID0723 isolated from air conditioner.</title>
        <authorList>
            <person name="Kim D.Y."/>
            <person name="Kim D.-U."/>
        </authorList>
    </citation>
    <scope>NUCLEOTIDE SEQUENCE [LARGE SCALE GENOMIC DNA]</scope>
    <source>
        <strain evidence="3 4">ID0723</strain>
    </source>
</reference>
<feature type="region of interest" description="Disordered" evidence="1">
    <location>
        <begin position="42"/>
        <end position="130"/>
    </location>
</feature>
<evidence type="ECO:0000256" key="1">
    <source>
        <dbReference type="SAM" id="MobiDB-lite"/>
    </source>
</evidence>
<proteinExistence type="predicted"/>
<keyword evidence="2" id="KW-0732">Signal</keyword>
<feature type="compositionally biased region" description="Basic and acidic residues" evidence="1">
    <location>
        <begin position="51"/>
        <end position="77"/>
    </location>
</feature>
<organism evidence="3 4">
    <name type="scientific">Piscinibacter koreensis</name>
    <dbReference type="NCBI Taxonomy" id="2742824"/>
    <lineage>
        <taxon>Bacteria</taxon>
        <taxon>Pseudomonadati</taxon>
        <taxon>Pseudomonadota</taxon>
        <taxon>Betaproteobacteria</taxon>
        <taxon>Burkholderiales</taxon>
        <taxon>Sphaerotilaceae</taxon>
        <taxon>Piscinibacter</taxon>
    </lineage>
</organism>
<dbReference type="Proteomes" id="UP000529637">
    <property type="component" value="Unassembled WGS sequence"/>
</dbReference>
<protein>
    <recommendedName>
        <fullName evidence="5">DUF4124 domain-containing protein</fullName>
    </recommendedName>
</protein>
<feature type="chain" id="PRO_5030704446" description="DUF4124 domain-containing protein" evidence="2">
    <location>
        <begin position="19"/>
        <end position="130"/>
    </location>
</feature>
<feature type="signal peptide" evidence="2">
    <location>
        <begin position="1"/>
        <end position="18"/>
    </location>
</feature>
<gene>
    <name evidence="3" type="ORF">HQN59_12905</name>
</gene>
<comment type="caution">
    <text evidence="3">The sequence shown here is derived from an EMBL/GenBank/DDBJ whole genome shotgun (WGS) entry which is preliminary data.</text>
</comment>
<evidence type="ECO:0008006" key="5">
    <source>
        <dbReference type="Google" id="ProtNLM"/>
    </source>
</evidence>
<evidence type="ECO:0000256" key="2">
    <source>
        <dbReference type="SAM" id="SignalP"/>
    </source>
</evidence>
<dbReference type="AlphaFoldDB" id="A0A7Y6TX17"/>
<accession>A0A7Y6TX17</accession>
<sequence length="130" mass="13833">MKAAASVLLALLAGGAAAQTLYRCGNAYSEVACPGAQVVGRAEPQGTAHAADARREIERTRRLADDMERDRLRREASIRPALAGSLSGPPKRAVEPAPPSQRPAKKRRPKAAPDEQRDFIAAVPGSGRKR</sequence>
<evidence type="ECO:0000313" key="4">
    <source>
        <dbReference type="Proteomes" id="UP000529637"/>
    </source>
</evidence>
<dbReference type="RefSeq" id="WP_176069504.1">
    <property type="nucleotide sequence ID" value="NZ_JABWMJ010000005.1"/>
</dbReference>
<name>A0A7Y6TX17_9BURK</name>